<dbReference type="OrthoDB" id="9769665at2"/>
<organism evidence="24 27">
    <name type="scientific">Myxococcus fulvus</name>
    <dbReference type="NCBI Taxonomy" id="33"/>
    <lineage>
        <taxon>Bacteria</taxon>
        <taxon>Pseudomonadati</taxon>
        <taxon>Myxococcota</taxon>
        <taxon>Myxococcia</taxon>
        <taxon>Myxococcales</taxon>
        <taxon>Cystobacterineae</taxon>
        <taxon>Myxococcaceae</taxon>
        <taxon>Myxococcus</taxon>
    </lineage>
</organism>
<dbReference type="STRING" id="1334629.MFUL124B02_00545"/>
<evidence type="ECO:0000256" key="19">
    <source>
        <dbReference type="ARBA" id="ARBA00025833"/>
    </source>
</evidence>
<evidence type="ECO:0000256" key="1">
    <source>
        <dbReference type="ARBA" id="ARBA00004240"/>
    </source>
</evidence>
<evidence type="ECO:0000256" key="11">
    <source>
        <dbReference type="ARBA" id="ARBA00022801"/>
    </source>
</evidence>
<evidence type="ECO:0000259" key="23">
    <source>
        <dbReference type="Pfam" id="PF04389"/>
    </source>
</evidence>
<dbReference type="Proteomes" id="UP000321514">
    <property type="component" value="Unassembled WGS sequence"/>
</dbReference>
<keyword evidence="13" id="KW-0862">Zinc</keyword>
<comment type="subcellular location">
    <subcellularLocation>
        <location evidence="1">Endoplasmic reticulum</location>
    </subcellularLocation>
    <subcellularLocation>
        <location evidence="3">Golgi apparatus</location>
    </subcellularLocation>
    <subcellularLocation>
        <location evidence="2">Lysosome</location>
    </subcellularLocation>
    <subcellularLocation>
        <location evidence="4">Secreted</location>
    </subcellularLocation>
</comment>
<keyword evidence="11" id="KW-0378">Hydrolase</keyword>
<keyword evidence="16" id="KW-0865">Zymogen</keyword>
<feature type="signal peptide" evidence="22">
    <location>
        <begin position="1"/>
        <end position="23"/>
    </location>
</feature>
<evidence type="ECO:0000256" key="13">
    <source>
        <dbReference type="ARBA" id="ARBA00022833"/>
    </source>
</evidence>
<dbReference type="PANTHER" id="PTHR12053:SF3">
    <property type="entry name" value="CARBOXYPEPTIDASE Q"/>
    <property type="match status" value="1"/>
</dbReference>
<dbReference type="Gene3D" id="3.50.30.30">
    <property type="match status" value="1"/>
</dbReference>
<name>A0A511TGP3_MYXFU</name>
<dbReference type="EMBL" id="FOIB01000017">
    <property type="protein sequence ID" value="SEU41746.1"/>
    <property type="molecule type" value="Genomic_DNA"/>
</dbReference>
<evidence type="ECO:0000256" key="6">
    <source>
        <dbReference type="ARBA" id="ARBA00022525"/>
    </source>
</evidence>
<dbReference type="SUPFAM" id="SSF53187">
    <property type="entry name" value="Zn-dependent exopeptidases"/>
    <property type="match status" value="1"/>
</dbReference>
<dbReference type="Proteomes" id="UP000183760">
    <property type="component" value="Unassembled WGS sequence"/>
</dbReference>
<evidence type="ECO:0000256" key="17">
    <source>
        <dbReference type="ARBA" id="ARBA00023180"/>
    </source>
</evidence>
<evidence type="ECO:0000256" key="20">
    <source>
        <dbReference type="ARBA" id="ARBA00033328"/>
    </source>
</evidence>
<dbReference type="GO" id="GO:0006508">
    <property type="term" value="P:proteolysis"/>
    <property type="evidence" value="ECO:0007669"/>
    <property type="project" value="UniProtKB-KW"/>
</dbReference>
<evidence type="ECO:0000256" key="10">
    <source>
        <dbReference type="ARBA" id="ARBA00022729"/>
    </source>
</evidence>
<keyword evidence="14" id="KW-0333">Golgi apparatus</keyword>
<evidence type="ECO:0000313" key="24">
    <source>
        <dbReference type="EMBL" id="GEN13345.1"/>
    </source>
</evidence>
<keyword evidence="12" id="KW-0256">Endoplasmic reticulum</keyword>
<evidence type="ECO:0000256" key="9">
    <source>
        <dbReference type="ARBA" id="ARBA00022723"/>
    </source>
</evidence>
<evidence type="ECO:0000313" key="25">
    <source>
        <dbReference type="EMBL" id="SEU41746.1"/>
    </source>
</evidence>
<evidence type="ECO:0000313" key="26">
    <source>
        <dbReference type="Proteomes" id="UP000183760"/>
    </source>
</evidence>
<dbReference type="GO" id="GO:0005576">
    <property type="term" value="C:extracellular region"/>
    <property type="evidence" value="ECO:0007669"/>
    <property type="project" value="UniProtKB-SubCell"/>
</dbReference>
<dbReference type="GO" id="GO:0070573">
    <property type="term" value="F:metallodipeptidase activity"/>
    <property type="evidence" value="ECO:0007669"/>
    <property type="project" value="InterPro"/>
</dbReference>
<evidence type="ECO:0000256" key="4">
    <source>
        <dbReference type="ARBA" id="ARBA00004613"/>
    </source>
</evidence>
<evidence type="ECO:0000256" key="14">
    <source>
        <dbReference type="ARBA" id="ARBA00023034"/>
    </source>
</evidence>
<keyword evidence="9" id="KW-0479">Metal-binding</keyword>
<evidence type="ECO:0000256" key="8">
    <source>
        <dbReference type="ARBA" id="ARBA00022670"/>
    </source>
</evidence>
<proteinExistence type="predicted"/>
<evidence type="ECO:0000256" key="15">
    <source>
        <dbReference type="ARBA" id="ARBA00023049"/>
    </source>
</evidence>
<reference evidence="24 27" key="2">
    <citation type="submission" date="2019-07" db="EMBL/GenBank/DDBJ databases">
        <title>Whole genome shotgun sequence of Myxococcus fulvus NBRC 100333.</title>
        <authorList>
            <person name="Hosoyama A."/>
            <person name="Uohara A."/>
            <person name="Ohji S."/>
            <person name="Ichikawa N."/>
        </authorList>
    </citation>
    <scope>NUCLEOTIDE SEQUENCE [LARGE SCALE GENOMIC DNA]</scope>
    <source>
        <strain evidence="24 27">NBRC 100333</strain>
    </source>
</reference>
<evidence type="ECO:0000256" key="3">
    <source>
        <dbReference type="ARBA" id="ARBA00004555"/>
    </source>
</evidence>
<gene>
    <name evidence="24" type="ORF">MFU01_83820</name>
    <name evidence="25" type="ORF">SAMN05443572_11769</name>
</gene>
<dbReference type="InterPro" id="IPR007484">
    <property type="entry name" value="Peptidase_M28"/>
</dbReference>
<keyword evidence="18" id="KW-0458">Lysosome</keyword>
<evidence type="ECO:0000256" key="5">
    <source>
        <dbReference type="ARBA" id="ARBA00014116"/>
    </source>
</evidence>
<comment type="caution">
    <text evidence="24">The sequence shown here is derived from an EMBL/GenBank/DDBJ whole genome shotgun (WGS) entry which is preliminary data.</text>
</comment>
<accession>A0A511TGP3</accession>
<dbReference type="EMBL" id="BJXR01000078">
    <property type="protein sequence ID" value="GEN13345.1"/>
    <property type="molecule type" value="Genomic_DNA"/>
</dbReference>
<keyword evidence="15" id="KW-0482">Metalloprotease</keyword>
<reference evidence="25 26" key="1">
    <citation type="submission" date="2016-10" db="EMBL/GenBank/DDBJ databases">
        <authorList>
            <person name="Varghese N."/>
            <person name="Submissions S."/>
        </authorList>
    </citation>
    <scope>NUCLEOTIDE SEQUENCE [LARGE SCALE GENOMIC DNA]</scope>
    <source>
        <strain evidence="25 26">DSM 16525</strain>
    </source>
</reference>
<keyword evidence="10 22" id="KW-0732">Signal</keyword>
<evidence type="ECO:0000256" key="16">
    <source>
        <dbReference type="ARBA" id="ARBA00023145"/>
    </source>
</evidence>
<dbReference type="PANTHER" id="PTHR12053">
    <property type="entry name" value="PROTEASE FAMILY M28 PLASMA GLUTAMATE CARBOXYPEPTIDASE-RELATED"/>
    <property type="match status" value="1"/>
</dbReference>
<dbReference type="InterPro" id="IPR039866">
    <property type="entry name" value="CPQ"/>
</dbReference>
<dbReference type="GO" id="GO:0004180">
    <property type="term" value="F:carboxypeptidase activity"/>
    <property type="evidence" value="ECO:0007669"/>
    <property type="project" value="UniProtKB-KW"/>
</dbReference>
<keyword evidence="8" id="KW-0645">Protease</keyword>
<protein>
    <recommendedName>
        <fullName evidence="5">Carboxypeptidase Q</fullName>
    </recommendedName>
    <alternativeName>
        <fullName evidence="20">Plasma glutamate carboxypeptidase</fullName>
    </alternativeName>
</protein>
<evidence type="ECO:0000256" key="22">
    <source>
        <dbReference type="SAM" id="SignalP"/>
    </source>
</evidence>
<dbReference type="Gene3D" id="3.40.630.10">
    <property type="entry name" value="Zn peptidases"/>
    <property type="match status" value="1"/>
</dbReference>
<dbReference type="Pfam" id="PF04389">
    <property type="entry name" value="Peptidase_M28"/>
    <property type="match status" value="1"/>
</dbReference>
<dbReference type="GO" id="GO:0046872">
    <property type="term" value="F:metal ion binding"/>
    <property type="evidence" value="ECO:0007669"/>
    <property type="project" value="UniProtKB-KW"/>
</dbReference>
<evidence type="ECO:0000256" key="7">
    <source>
        <dbReference type="ARBA" id="ARBA00022645"/>
    </source>
</evidence>
<evidence type="ECO:0000256" key="2">
    <source>
        <dbReference type="ARBA" id="ARBA00004371"/>
    </source>
</evidence>
<sequence>MPVSTLILSSSLALQLVSGAAPAAPATSSAPAKSAAPAKKAYAPPLAVAEKLVGPALTEGHSYARLAELTDGIGPRLSGSEGAAAAVQWALKSFKADGVKAWTEPVKVPRWVRGEERAEILPSALTRGHPLFILALGGSPPTAPEGLTAEVVEVTSLEALATLGDSVKGKIVFFNHTMSSPADYGRFAGLRGRGPALAAKAGAVGSLVRSLATASLRTPHTGSTRFDDEGPRIPAASVTTEEADQLHRLLAKGPVRVKMVLGCSELPDADSHNVVAEVRGREKPQEIVLISAHLDSWDVGTGAHDDGAGVVMVMEAARLIAKLPQAPRRTVRVVLYMNEENGLRGGRAYAEAHAAELSKHVAAMEMDSGGGRPVAVSLRSGPGGKELLEPWLSPLVALGAAQFSTREAGGADISPLLPARVPFFGVEVDASRYFDVHHTHADTLDKVDPQDLARSTAATAWVTYAMAESPDTLARPEAPAAPPGGGAPVAAPPKASSGH</sequence>
<keyword evidence="26" id="KW-1185">Reference proteome</keyword>
<dbReference type="AlphaFoldDB" id="A0A511TGP3"/>
<keyword evidence="17" id="KW-0325">Glycoprotein</keyword>
<keyword evidence="7 25" id="KW-0121">Carboxypeptidase</keyword>
<feature type="chain" id="PRO_5022753051" description="Carboxypeptidase Q" evidence="22">
    <location>
        <begin position="24"/>
        <end position="499"/>
    </location>
</feature>
<comment type="subunit">
    <text evidence="19">Homodimer. The monomeric form is inactive while the homodimer is active.</text>
</comment>
<evidence type="ECO:0000256" key="21">
    <source>
        <dbReference type="SAM" id="MobiDB-lite"/>
    </source>
</evidence>
<feature type="region of interest" description="Disordered" evidence="21">
    <location>
        <begin position="472"/>
        <end position="499"/>
    </location>
</feature>
<evidence type="ECO:0000313" key="27">
    <source>
        <dbReference type="Proteomes" id="UP000321514"/>
    </source>
</evidence>
<evidence type="ECO:0000256" key="12">
    <source>
        <dbReference type="ARBA" id="ARBA00022824"/>
    </source>
</evidence>
<dbReference type="GO" id="GO:0005764">
    <property type="term" value="C:lysosome"/>
    <property type="evidence" value="ECO:0007669"/>
    <property type="project" value="UniProtKB-SubCell"/>
</dbReference>
<evidence type="ECO:0000256" key="18">
    <source>
        <dbReference type="ARBA" id="ARBA00023228"/>
    </source>
</evidence>
<keyword evidence="6" id="KW-0964">Secreted</keyword>
<dbReference type="RefSeq" id="WP_074959265.1">
    <property type="nucleotide sequence ID" value="NZ_BJXR01000078.1"/>
</dbReference>
<feature type="domain" description="Peptidase M28" evidence="23">
    <location>
        <begin position="273"/>
        <end position="458"/>
    </location>
</feature>